<dbReference type="EMBL" id="CAJNIZ010042925">
    <property type="protein sequence ID" value="CAE7643567.1"/>
    <property type="molecule type" value="Genomic_DNA"/>
</dbReference>
<keyword evidence="3" id="KW-1185">Reference proteome</keyword>
<comment type="caution">
    <text evidence="2">The sequence shown here is derived from an EMBL/GenBank/DDBJ whole genome shotgun (WGS) entry which is preliminary data.</text>
</comment>
<evidence type="ECO:0000313" key="2">
    <source>
        <dbReference type="EMBL" id="CAE7643567.1"/>
    </source>
</evidence>
<protein>
    <submittedName>
        <fullName evidence="2">Uncharacterized protein</fullName>
    </submittedName>
</protein>
<organism evidence="2 3">
    <name type="scientific">Symbiodinium pilosum</name>
    <name type="common">Dinoflagellate</name>
    <dbReference type="NCBI Taxonomy" id="2952"/>
    <lineage>
        <taxon>Eukaryota</taxon>
        <taxon>Sar</taxon>
        <taxon>Alveolata</taxon>
        <taxon>Dinophyceae</taxon>
        <taxon>Suessiales</taxon>
        <taxon>Symbiodiniaceae</taxon>
        <taxon>Symbiodinium</taxon>
    </lineage>
</organism>
<feature type="non-terminal residue" evidence="2">
    <location>
        <position position="1"/>
    </location>
</feature>
<feature type="region of interest" description="Disordered" evidence="1">
    <location>
        <begin position="58"/>
        <end position="181"/>
    </location>
</feature>
<accession>A0A812VUX6</accession>
<feature type="compositionally biased region" description="Low complexity" evidence="1">
    <location>
        <begin position="59"/>
        <end position="71"/>
    </location>
</feature>
<reference evidence="2" key="1">
    <citation type="submission" date="2021-02" db="EMBL/GenBank/DDBJ databases">
        <authorList>
            <person name="Dougan E. K."/>
            <person name="Rhodes N."/>
            <person name="Thang M."/>
            <person name="Chan C."/>
        </authorList>
    </citation>
    <scope>NUCLEOTIDE SEQUENCE</scope>
</reference>
<evidence type="ECO:0000313" key="3">
    <source>
        <dbReference type="Proteomes" id="UP000649617"/>
    </source>
</evidence>
<proteinExistence type="predicted"/>
<gene>
    <name evidence="2" type="ORF">SPIL2461_LOCUS17074</name>
</gene>
<name>A0A812VUX6_SYMPI</name>
<dbReference type="AlphaFoldDB" id="A0A812VUX6"/>
<sequence length="181" mass="19227">VQATMARVNAACAAAVAAKQREALEERKNLLGLPPLDEAPWKPAWPSKVVQPRNLQPWSGAQAQGMQASAAVLVQAQPQTLTGMPKPPSGPPPARLQGPPTEPQSGLHGLRGLSAEAPAFQPGHAWQPTRPVLYQASQAEQDYHPAGAQIGPDTSTVSVNSPQPILQRPSRRPRTCPMETV</sequence>
<evidence type="ECO:0000256" key="1">
    <source>
        <dbReference type="SAM" id="MobiDB-lite"/>
    </source>
</evidence>
<feature type="compositionally biased region" description="Polar residues" evidence="1">
    <location>
        <begin position="152"/>
        <end position="164"/>
    </location>
</feature>
<feature type="compositionally biased region" description="Pro residues" evidence="1">
    <location>
        <begin position="85"/>
        <end position="94"/>
    </location>
</feature>
<dbReference type="Proteomes" id="UP000649617">
    <property type="component" value="Unassembled WGS sequence"/>
</dbReference>